<organism evidence="2 3">
    <name type="scientific">Streptacidiphilus alkalitolerans</name>
    <dbReference type="NCBI Taxonomy" id="3342712"/>
    <lineage>
        <taxon>Bacteria</taxon>
        <taxon>Bacillati</taxon>
        <taxon>Actinomycetota</taxon>
        <taxon>Actinomycetes</taxon>
        <taxon>Kitasatosporales</taxon>
        <taxon>Streptomycetaceae</taxon>
        <taxon>Streptacidiphilus</taxon>
    </lineage>
</organism>
<reference evidence="2 3" key="1">
    <citation type="submission" date="2024-09" db="EMBL/GenBank/DDBJ databases">
        <authorList>
            <person name="Lee S.D."/>
        </authorList>
    </citation>
    <scope>NUCLEOTIDE SEQUENCE [LARGE SCALE GENOMIC DNA]</scope>
    <source>
        <strain evidence="2 3">N1-3</strain>
    </source>
</reference>
<dbReference type="RefSeq" id="WP_380553271.1">
    <property type="nucleotide sequence ID" value="NZ_JBHEZY010000005.1"/>
</dbReference>
<accession>A0ABV6X106</accession>
<keyword evidence="1" id="KW-0812">Transmembrane</keyword>
<dbReference type="EMBL" id="JBHEZY010000005">
    <property type="protein sequence ID" value="MFC1431976.1"/>
    <property type="molecule type" value="Genomic_DNA"/>
</dbReference>
<evidence type="ECO:0000256" key="1">
    <source>
        <dbReference type="SAM" id="Phobius"/>
    </source>
</evidence>
<dbReference type="Proteomes" id="UP001592530">
    <property type="component" value="Unassembled WGS sequence"/>
</dbReference>
<name>A0ABV6X106_9ACTN</name>
<feature type="transmembrane region" description="Helical" evidence="1">
    <location>
        <begin position="12"/>
        <end position="35"/>
    </location>
</feature>
<evidence type="ECO:0008006" key="4">
    <source>
        <dbReference type="Google" id="ProtNLM"/>
    </source>
</evidence>
<sequence>MNRSMMASQHRWIYIGSIVLLIVMLVVGLFTFSAAHTGNAANRKAQDLVKQLTAAGYDAPDQGQIARTLGTDGGVVCKDPNSALKQALWLSNLSNGAGGPGQRPVIADQRVLDAGAVVVKVYCPDELATYQKKINDLKTGKTVEDD</sequence>
<keyword evidence="1" id="KW-1133">Transmembrane helix</keyword>
<evidence type="ECO:0000313" key="3">
    <source>
        <dbReference type="Proteomes" id="UP001592530"/>
    </source>
</evidence>
<keyword evidence="1" id="KW-0472">Membrane</keyword>
<proteinExistence type="predicted"/>
<protein>
    <recommendedName>
        <fullName evidence="4">DUF732 domain-containing protein</fullName>
    </recommendedName>
</protein>
<gene>
    <name evidence="2" type="ORF">ACEZDB_15115</name>
</gene>
<comment type="caution">
    <text evidence="2">The sequence shown here is derived from an EMBL/GenBank/DDBJ whole genome shotgun (WGS) entry which is preliminary data.</text>
</comment>
<evidence type="ECO:0000313" key="2">
    <source>
        <dbReference type="EMBL" id="MFC1431976.1"/>
    </source>
</evidence>